<proteinExistence type="predicted"/>
<evidence type="ECO:0000313" key="1">
    <source>
        <dbReference type="EMBL" id="NKE63887.1"/>
    </source>
</evidence>
<keyword evidence="2" id="KW-1185">Reference proteome</keyword>
<comment type="caution">
    <text evidence="1">The sequence shown here is derived from an EMBL/GenBank/DDBJ whole genome shotgun (WGS) entry which is preliminary data.</text>
</comment>
<dbReference type="Gene3D" id="3.40.50.720">
    <property type="entry name" value="NAD(P)-binding Rossmann-like Domain"/>
    <property type="match status" value="1"/>
</dbReference>
<accession>A0ABX1FXT7</accession>
<feature type="non-terminal residue" evidence="1">
    <location>
        <position position="26"/>
    </location>
</feature>
<protein>
    <submittedName>
        <fullName evidence="1">3-oxoacyl-ACP reductase</fullName>
    </submittedName>
</protein>
<dbReference type="InterPro" id="IPR036291">
    <property type="entry name" value="NAD(P)-bd_dom_sf"/>
</dbReference>
<name>A0ABX1FXT7_9PSEU</name>
<sequence length="26" mass="2559">MNEVVLVTGASRGIGRAVALAFAAQG</sequence>
<dbReference type="SUPFAM" id="SSF51735">
    <property type="entry name" value="NAD(P)-binding Rossmann-fold domains"/>
    <property type="match status" value="1"/>
</dbReference>
<reference evidence="1 2" key="1">
    <citation type="submission" date="2019-08" db="EMBL/GenBank/DDBJ databases">
        <title>Lentzea from Indian Himalayas.</title>
        <authorList>
            <person name="Mandal S."/>
            <person name="Mallick Gupta A."/>
            <person name="Maiti P.K."/>
            <person name="Sarkar J."/>
            <person name="Mandal S."/>
        </authorList>
    </citation>
    <scope>NUCLEOTIDE SEQUENCE [LARGE SCALE GENOMIC DNA]</scope>
    <source>
        <strain evidence="1 2">PSKA42</strain>
    </source>
</reference>
<gene>
    <name evidence="1" type="ORF">FXN61_47200</name>
</gene>
<dbReference type="EMBL" id="VSRL01000451">
    <property type="protein sequence ID" value="NKE63887.1"/>
    <property type="molecule type" value="Genomic_DNA"/>
</dbReference>
<evidence type="ECO:0000313" key="2">
    <source>
        <dbReference type="Proteomes" id="UP001515943"/>
    </source>
</evidence>
<dbReference type="Proteomes" id="UP001515943">
    <property type="component" value="Unassembled WGS sequence"/>
</dbReference>
<organism evidence="1 2">
    <name type="scientific">Lentzea indica</name>
    <dbReference type="NCBI Taxonomy" id="2604800"/>
    <lineage>
        <taxon>Bacteria</taxon>
        <taxon>Bacillati</taxon>
        <taxon>Actinomycetota</taxon>
        <taxon>Actinomycetes</taxon>
        <taxon>Pseudonocardiales</taxon>
        <taxon>Pseudonocardiaceae</taxon>
        <taxon>Lentzea</taxon>
    </lineage>
</organism>